<evidence type="ECO:0000313" key="2">
    <source>
        <dbReference type="WBParaSite" id="PDA_v2.g18414.t1"/>
    </source>
</evidence>
<accession>A0A914PKE8</accession>
<proteinExistence type="predicted"/>
<dbReference type="Proteomes" id="UP000887578">
    <property type="component" value="Unplaced"/>
</dbReference>
<evidence type="ECO:0000313" key="1">
    <source>
        <dbReference type="Proteomes" id="UP000887578"/>
    </source>
</evidence>
<dbReference type="WBParaSite" id="PDA_v2.g18414.t1">
    <property type="protein sequence ID" value="PDA_v2.g18414.t1"/>
    <property type="gene ID" value="PDA_v2.g18414"/>
</dbReference>
<sequence>MECENGVEFCLEVDCMIHGAPFKFQGCNGQISFDVDGGKPLKNCTEVGTITFTSSGITGQYDCCNTDLCNNKQLDPDA</sequence>
<protein>
    <submittedName>
        <fullName evidence="2">UPAR/Ly6 domain-containing protein</fullName>
    </submittedName>
</protein>
<keyword evidence="1" id="KW-1185">Reference proteome</keyword>
<dbReference type="AlphaFoldDB" id="A0A914PKE8"/>
<name>A0A914PKE8_9BILA</name>
<organism evidence="1 2">
    <name type="scientific">Panagrolaimus davidi</name>
    <dbReference type="NCBI Taxonomy" id="227884"/>
    <lineage>
        <taxon>Eukaryota</taxon>
        <taxon>Metazoa</taxon>
        <taxon>Ecdysozoa</taxon>
        <taxon>Nematoda</taxon>
        <taxon>Chromadorea</taxon>
        <taxon>Rhabditida</taxon>
        <taxon>Tylenchina</taxon>
        <taxon>Panagrolaimomorpha</taxon>
        <taxon>Panagrolaimoidea</taxon>
        <taxon>Panagrolaimidae</taxon>
        <taxon>Panagrolaimus</taxon>
    </lineage>
</organism>
<reference evidence="2" key="1">
    <citation type="submission" date="2022-11" db="UniProtKB">
        <authorList>
            <consortium name="WormBaseParasite"/>
        </authorList>
    </citation>
    <scope>IDENTIFICATION</scope>
</reference>